<gene>
    <name evidence="1" type="ORF">EI427_17835</name>
</gene>
<proteinExistence type="predicted"/>
<dbReference type="Proteomes" id="UP000267268">
    <property type="component" value="Chromosome 1"/>
</dbReference>
<accession>A0A3Q9FT54</accession>
<dbReference type="RefSeq" id="WP_126617299.1">
    <property type="nucleotide sequence ID" value="NZ_CP034562.1"/>
</dbReference>
<protein>
    <submittedName>
        <fullName evidence="1">Uncharacterized protein</fullName>
    </submittedName>
</protein>
<dbReference type="KEGG" id="fll:EI427_17835"/>
<evidence type="ECO:0000313" key="2">
    <source>
        <dbReference type="Proteomes" id="UP000267268"/>
    </source>
</evidence>
<dbReference type="OrthoDB" id="43316at2"/>
<organism evidence="1 2">
    <name type="scientific">Flammeovirga pectinis</name>
    <dbReference type="NCBI Taxonomy" id="2494373"/>
    <lineage>
        <taxon>Bacteria</taxon>
        <taxon>Pseudomonadati</taxon>
        <taxon>Bacteroidota</taxon>
        <taxon>Cytophagia</taxon>
        <taxon>Cytophagales</taxon>
        <taxon>Flammeovirgaceae</taxon>
        <taxon>Flammeovirga</taxon>
    </lineage>
</organism>
<reference evidence="1 2" key="1">
    <citation type="submission" date="2018-12" db="EMBL/GenBank/DDBJ databases">
        <title>Flammeovirga pectinis sp. nov., isolated from the gut of the Korean scallop, Patinopecten yessoensis.</title>
        <authorList>
            <person name="Bae J.-W."/>
            <person name="Jeong Y.-S."/>
            <person name="Kang W."/>
        </authorList>
    </citation>
    <scope>NUCLEOTIDE SEQUENCE [LARGE SCALE GENOMIC DNA]</scope>
    <source>
        <strain evidence="1 2">L12M1</strain>
    </source>
</reference>
<dbReference type="AlphaFoldDB" id="A0A3Q9FT54"/>
<evidence type="ECO:0000313" key="1">
    <source>
        <dbReference type="EMBL" id="AZQ64019.1"/>
    </source>
</evidence>
<dbReference type="EMBL" id="CP034562">
    <property type="protein sequence ID" value="AZQ64019.1"/>
    <property type="molecule type" value="Genomic_DNA"/>
</dbReference>
<sequence length="200" mass="23042">MPANLNALIRYRTINNCLHSNNLGCSLGLLIERCSDALSDAKGKITSISKRSIQEDIRILRSDILGFNAPIIFEEGKYFYDPSSYSIYELPISHKNTIIGLINLLIEEKENIKSQRVDVLLKQLKEMVQFEKEEEMQVQINSSQSIQMPLENEIDMLEEIEERPIEVNRKLRKSKKVRAMSFQSITEESSISWGDFLSEL</sequence>
<name>A0A3Q9FT54_9BACT</name>
<keyword evidence="2" id="KW-1185">Reference proteome</keyword>